<dbReference type="EMBL" id="VFQX01000006">
    <property type="protein sequence ID" value="KAF0983386.1"/>
    <property type="molecule type" value="Genomic_DNA"/>
</dbReference>
<dbReference type="AlphaFoldDB" id="A0A6A5C6K4"/>
<dbReference type="VEuPathDB" id="AmoebaDB:FDP41_010451"/>
<keyword evidence="2" id="KW-1185">Reference proteome</keyword>
<dbReference type="Proteomes" id="UP000444721">
    <property type="component" value="Unassembled WGS sequence"/>
</dbReference>
<sequence length="90" mass="10292">MSNLLTIPCQYIFQGKAADMKLSFKSDQERKRIMEIYLPRFGVIAIELSEVINRKFTKINDEGILELRVQMNLISENESSESTTSSSSNN</sequence>
<comment type="caution">
    <text evidence="1">The sequence shown here is derived from an EMBL/GenBank/DDBJ whole genome shotgun (WGS) entry which is preliminary data.</text>
</comment>
<evidence type="ECO:0000313" key="1">
    <source>
        <dbReference type="EMBL" id="KAF0983386.1"/>
    </source>
</evidence>
<dbReference type="GeneID" id="68117666"/>
<organism evidence="1 2">
    <name type="scientific">Naegleria fowleri</name>
    <name type="common">Brain eating amoeba</name>
    <dbReference type="NCBI Taxonomy" id="5763"/>
    <lineage>
        <taxon>Eukaryota</taxon>
        <taxon>Discoba</taxon>
        <taxon>Heterolobosea</taxon>
        <taxon>Tetramitia</taxon>
        <taxon>Eutetramitia</taxon>
        <taxon>Vahlkampfiidae</taxon>
        <taxon>Naegleria</taxon>
    </lineage>
</organism>
<name>A0A6A5C6K4_NAEFO</name>
<dbReference type="RefSeq" id="XP_044568099.1">
    <property type="nucleotide sequence ID" value="XM_044700751.1"/>
</dbReference>
<proteinExistence type="predicted"/>
<protein>
    <submittedName>
        <fullName evidence="1">Uncharacterized protein</fullName>
    </submittedName>
</protein>
<dbReference type="VEuPathDB" id="AmoebaDB:NfTy_012270"/>
<reference evidence="1 2" key="1">
    <citation type="journal article" date="2019" name="Sci. Rep.">
        <title>Nanopore sequencing improves the draft genome of the human pathogenic amoeba Naegleria fowleri.</title>
        <authorList>
            <person name="Liechti N."/>
            <person name="Schurch N."/>
            <person name="Bruggmann R."/>
            <person name="Wittwer M."/>
        </authorList>
    </citation>
    <scope>NUCLEOTIDE SEQUENCE [LARGE SCALE GENOMIC DNA]</scope>
    <source>
        <strain evidence="1 2">ATCC 30894</strain>
    </source>
</reference>
<gene>
    <name evidence="1" type="ORF">FDP41_010451</name>
</gene>
<evidence type="ECO:0000313" key="2">
    <source>
        <dbReference type="Proteomes" id="UP000444721"/>
    </source>
</evidence>
<accession>A0A6A5C6K4</accession>